<feature type="region of interest" description="Disordered" evidence="12">
    <location>
        <begin position="268"/>
        <end position="295"/>
    </location>
</feature>
<comment type="caution">
    <text evidence="14">The sequence shown here is derived from an EMBL/GenBank/DDBJ whole genome shotgun (WGS) entry which is preliminary data.</text>
</comment>
<dbReference type="EC" id="1.1.1.298" evidence="4"/>
<evidence type="ECO:0000313" key="14">
    <source>
        <dbReference type="EMBL" id="MFC0565210.1"/>
    </source>
</evidence>
<feature type="domain" description="Ketoreductase" evidence="13">
    <location>
        <begin position="10"/>
        <end position="194"/>
    </location>
</feature>
<dbReference type="GO" id="GO:0016491">
    <property type="term" value="F:oxidoreductase activity"/>
    <property type="evidence" value="ECO:0007669"/>
    <property type="project" value="UniProtKB-KW"/>
</dbReference>
<dbReference type="Gene3D" id="3.40.50.720">
    <property type="entry name" value="NAD(P)-binding Rossmann-like Domain"/>
    <property type="match status" value="1"/>
</dbReference>
<name>A0ABV6NWS2_9ACTN</name>
<dbReference type="SUPFAM" id="SSF51735">
    <property type="entry name" value="NAD(P)-binding Rossmann-fold domains"/>
    <property type="match status" value="1"/>
</dbReference>
<dbReference type="InterPro" id="IPR036291">
    <property type="entry name" value="NAD(P)-bd_dom_sf"/>
</dbReference>
<dbReference type="InterPro" id="IPR057326">
    <property type="entry name" value="KR_dom"/>
</dbReference>
<dbReference type="InterPro" id="IPR002347">
    <property type="entry name" value="SDR_fam"/>
</dbReference>
<keyword evidence="15" id="KW-1185">Reference proteome</keyword>
<comment type="catalytic activity">
    <reaction evidence="10">
        <text>3-hydroxypropanoate + NADP(+) = 3-oxopropanoate + NADPH + H(+)</text>
        <dbReference type="Rhea" id="RHEA:26438"/>
        <dbReference type="ChEBI" id="CHEBI:15378"/>
        <dbReference type="ChEBI" id="CHEBI:16510"/>
        <dbReference type="ChEBI" id="CHEBI:33190"/>
        <dbReference type="ChEBI" id="CHEBI:57783"/>
        <dbReference type="ChEBI" id="CHEBI:58349"/>
        <dbReference type="EC" id="1.1.1.298"/>
    </reaction>
</comment>
<dbReference type="EC" id="1.1.1.381" evidence="5"/>
<dbReference type="PRINTS" id="PR00080">
    <property type="entry name" value="SDRFAMILY"/>
</dbReference>
<evidence type="ECO:0000256" key="8">
    <source>
        <dbReference type="ARBA" id="ARBA00044349"/>
    </source>
</evidence>
<comment type="function">
    <text evidence="9">NADP-dependent dehydrogenase with broad substrate specificity acting on 3-hydroxy acids. Catalyzes the NADP-dependent oxidation of L-allo-threonine to L-2-amino-3-keto-butyrate, which is spontaneously decarboxylated into aminoacetone. Also acts on D-threonine, L-serine, D-serine, D-3-hydroxyisobutyrate, L-3-hydroxyisobutyrate, D-glycerate and L-glycerate. Able to catalyze the reduction of the malonic semialdehyde to 3-hydroxypropionic acid. YdfG is apparently supplementing RutE, the presumed malonic semialdehyde reductase involved in pyrimidine degradation since both are able to detoxify malonic semialdehyde.</text>
</comment>
<dbReference type="PROSITE" id="PS00061">
    <property type="entry name" value="ADH_SHORT"/>
    <property type="match status" value="1"/>
</dbReference>
<sequence length="295" mass="31057">MSERGGYPYRSALVTGASDGLGEHFATELARRGADLVLVARRADRLAEVAARLRADHGIAVEVLAADLTEPDGLDRVRDRLADPDRPVDLLVNNAGEFGGITPLGNRDPVELDRSVRLNTLAVVLLTRAAIPGMVRRGHGGVLNLSSVAGFLAAPGGAAYCAGKAFVTSFSRTVALELTGLGVHVTALCPGSVRIGPMTGARTRLGPVLEPGPVVREGLAAVAAGRVVQIPGREYRARVWLHRHAPAPVVRWIFQRGWGHRNAEAVRSRTGAAGPPAGGPAGPPATTQEYEREVR</sequence>
<protein>
    <recommendedName>
        <fullName evidence="6">NADP-dependent 3-hydroxy acid dehydrogenase YdfG</fullName>
        <ecNumber evidence="4">1.1.1.298</ecNumber>
        <ecNumber evidence="5">1.1.1.381</ecNumber>
    </recommendedName>
    <alternativeName>
        <fullName evidence="8">L-allo-threonine dehydrogenase</fullName>
    </alternativeName>
    <alternativeName>
        <fullName evidence="7">Malonic semialdehyde reductase</fullName>
    </alternativeName>
</protein>
<comment type="similarity">
    <text evidence="1 11">Belongs to the short-chain dehydrogenases/reductases (SDR) family.</text>
</comment>
<dbReference type="Pfam" id="PF00106">
    <property type="entry name" value="adh_short"/>
    <property type="match status" value="1"/>
</dbReference>
<comment type="catalytic activity">
    <reaction evidence="3">
        <text>L-allo-threonine + NADP(+) = aminoacetone + CO2 + NADPH</text>
        <dbReference type="Rhea" id="RHEA:43524"/>
        <dbReference type="ChEBI" id="CHEBI:16526"/>
        <dbReference type="ChEBI" id="CHEBI:57783"/>
        <dbReference type="ChEBI" id="CHEBI:58320"/>
        <dbReference type="ChEBI" id="CHEBI:58349"/>
        <dbReference type="ChEBI" id="CHEBI:58585"/>
        <dbReference type="EC" id="1.1.1.381"/>
    </reaction>
</comment>
<dbReference type="PANTHER" id="PTHR43086">
    <property type="entry name" value="VERY-LONG-CHAIN 3-OXOOACYL-COA REDUCTASE"/>
    <property type="match status" value="1"/>
</dbReference>
<keyword evidence="2 14" id="KW-0560">Oxidoreductase</keyword>
<evidence type="ECO:0000256" key="12">
    <source>
        <dbReference type="SAM" id="MobiDB-lite"/>
    </source>
</evidence>
<evidence type="ECO:0000256" key="10">
    <source>
        <dbReference type="ARBA" id="ARBA00047274"/>
    </source>
</evidence>
<organism evidence="14 15">
    <name type="scientific">Plantactinospora siamensis</name>
    <dbReference type="NCBI Taxonomy" id="555372"/>
    <lineage>
        <taxon>Bacteria</taxon>
        <taxon>Bacillati</taxon>
        <taxon>Actinomycetota</taxon>
        <taxon>Actinomycetes</taxon>
        <taxon>Micromonosporales</taxon>
        <taxon>Micromonosporaceae</taxon>
        <taxon>Plantactinospora</taxon>
    </lineage>
</organism>
<evidence type="ECO:0000256" key="4">
    <source>
        <dbReference type="ARBA" id="ARBA00044050"/>
    </source>
</evidence>
<dbReference type="EMBL" id="JBHLUE010000011">
    <property type="protein sequence ID" value="MFC0565210.1"/>
    <property type="molecule type" value="Genomic_DNA"/>
</dbReference>
<proteinExistence type="inferred from homology"/>
<dbReference type="Proteomes" id="UP001589894">
    <property type="component" value="Unassembled WGS sequence"/>
</dbReference>
<accession>A0ABV6NWS2</accession>
<reference evidence="14 15" key="1">
    <citation type="submission" date="2024-09" db="EMBL/GenBank/DDBJ databases">
        <authorList>
            <person name="Sun Q."/>
            <person name="Mori K."/>
        </authorList>
    </citation>
    <scope>NUCLEOTIDE SEQUENCE [LARGE SCALE GENOMIC DNA]</scope>
    <source>
        <strain evidence="14 15">TBRC 2205</strain>
    </source>
</reference>
<dbReference type="RefSeq" id="WP_377338835.1">
    <property type="nucleotide sequence ID" value="NZ_JBHLUE010000011.1"/>
</dbReference>
<evidence type="ECO:0000256" key="1">
    <source>
        <dbReference type="ARBA" id="ARBA00006484"/>
    </source>
</evidence>
<evidence type="ECO:0000256" key="7">
    <source>
        <dbReference type="ARBA" id="ARBA00044271"/>
    </source>
</evidence>
<evidence type="ECO:0000256" key="3">
    <source>
        <dbReference type="ARBA" id="ARBA00043812"/>
    </source>
</evidence>
<evidence type="ECO:0000256" key="11">
    <source>
        <dbReference type="RuleBase" id="RU000363"/>
    </source>
</evidence>
<dbReference type="PRINTS" id="PR00081">
    <property type="entry name" value="GDHRDH"/>
</dbReference>
<evidence type="ECO:0000256" key="6">
    <source>
        <dbReference type="ARBA" id="ARBA00044065"/>
    </source>
</evidence>
<dbReference type="SMART" id="SM00822">
    <property type="entry name" value="PKS_KR"/>
    <property type="match status" value="1"/>
</dbReference>
<evidence type="ECO:0000256" key="9">
    <source>
        <dbReference type="ARBA" id="ARBA00045650"/>
    </source>
</evidence>
<evidence type="ECO:0000256" key="5">
    <source>
        <dbReference type="ARBA" id="ARBA00044059"/>
    </source>
</evidence>
<evidence type="ECO:0000259" key="13">
    <source>
        <dbReference type="SMART" id="SM00822"/>
    </source>
</evidence>
<dbReference type="PANTHER" id="PTHR43086:SF3">
    <property type="entry name" value="NADP-DEPENDENT 3-HYDROXY ACID DEHYDROGENASE YDFG"/>
    <property type="match status" value="1"/>
</dbReference>
<evidence type="ECO:0000313" key="15">
    <source>
        <dbReference type="Proteomes" id="UP001589894"/>
    </source>
</evidence>
<evidence type="ECO:0000256" key="2">
    <source>
        <dbReference type="ARBA" id="ARBA00023002"/>
    </source>
</evidence>
<dbReference type="InterPro" id="IPR020904">
    <property type="entry name" value="Sc_DH/Rdtase_CS"/>
</dbReference>
<gene>
    <name evidence="14" type="ORF">ACFFHU_13825</name>
</gene>